<keyword evidence="3" id="KW-1185">Reference proteome</keyword>
<dbReference type="InterPro" id="IPR018392">
    <property type="entry name" value="LysM"/>
</dbReference>
<gene>
    <name evidence="2" type="ORF">GND95_08630</name>
</gene>
<proteinExistence type="predicted"/>
<organism evidence="2 3">
    <name type="scientific">Defluviitalea raffinosedens</name>
    <dbReference type="NCBI Taxonomy" id="1450156"/>
    <lineage>
        <taxon>Bacteria</taxon>
        <taxon>Bacillati</taxon>
        <taxon>Bacillota</taxon>
        <taxon>Clostridia</taxon>
        <taxon>Lachnospirales</taxon>
        <taxon>Defluviitaleaceae</taxon>
        <taxon>Defluviitalea</taxon>
    </lineage>
</organism>
<dbReference type="OrthoDB" id="9800780at2"/>
<dbReference type="CDD" id="cd00118">
    <property type="entry name" value="LysM"/>
    <property type="match status" value="1"/>
</dbReference>
<dbReference type="PANTHER" id="PTHR34700">
    <property type="entry name" value="POTASSIUM BINDING PROTEIN KBP"/>
    <property type="match status" value="1"/>
</dbReference>
<dbReference type="Pfam" id="PF01476">
    <property type="entry name" value="LysM"/>
    <property type="match status" value="1"/>
</dbReference>
<dbReference type="SUPFAM" id="SSF54106">
    <property type="entry name" value="LysM domain"/>
    <property type="match status" value="1"/>
</dbReference>
<dbReference type="EMBL" id="WSLF01000007">
    <property type="protein sequence ID" value="KAE9633711.1"/>
    <property type="molecule type" value="Genomic_DNA"/>
</dbReference>
<dbReference type="Gene3D" id="3.10.350.10">
    <property type="entry name" value="LysM domain"/>
    <property type="match status" value="1"/>
</dbReference>
<dbReference type="InterPro" id="IPR036779">
    <property type="entry name" value="LysM_dom_sf"/>
</dbReference>
<dbReference type="RefSeq" id="WP_158740474.1">
    <property type="nucleotide sequence ID" value="NZ_WSLF01000007.1"/>
</dbReference>
<accession>A0A7C8LGJ6</accession>
<evidence type="ECO:0000313" key="2">
    <source>
        <dbReference type="EMBL" id="KAE9633711.1"/>
    </source>
</evidence>
<dbReference type="SMART" id="SM00257">
    <property type="entry name" value="LysM"/>
    <property type="match status" value="1"/>
</dbReference>
<feature type="domain" description="LysM" evidence="1">
    <location>
        <begin position="168"/>
        <end position="215"/>
    </location>
</feature>
<dbReference type="InterPro" id="IPR052196">
    <property type="entry name" value="Bact_Kbp"/>
</dbReference>
<dbReference type="PROSITE" id="PS51782">
    <property type="entry name" value="LYSM"/>
    <property type="match status" value="1"/>
</dbReference>
<dbReference type="Proteomes" id="UP000483018">
    <property type="component" value="Unassembled WGS sequence"/>
</dbReference>
<comment type="caution">
    <text evidence="2">The sequence shown here is derived from an EMBL/GenBank/DDBJ whole genome shotgun (WGS) entry which is preliminary data.</text>
</comment>
<evidence type="ECO:0000313" key="3">
    <source>
        <dbReference type="Proteomes" id="UP000483018"/>
    </source>
</evidence>
<sequence>MYSFYMDGILLPVPPSQFTVKINNKNKTYDLINLGEINVLKMVGLTDIDFEVLLPGVKYPFAVYEGGFKEPSFYLAKFEQLKVNQKPFQFIVSRFSPAGEYLFDTNMQVGMESYTIKESAENGQDILVSIKLKQYKEYATKVLKIVKQNTAIAAAKVETQRLAKEPAKTYTVKAGDTLWAICKKQLGNGDKYKEIAALNGIKNPNLIYPGQVLKLG</sequence>
<name>A0A7C8LGJ6_9FIRM</name>
<dbReference type="PANTHER" id="PTHR34700:SF4">
    <property type="entry name" value="PHAGE-LIKE ELEMENT PBSX PROTEIN XKDP"/>
    <property type="match status" value="1"/>
</dbReference>
<evidence type="ECO:0000259" key="1">
    <source>
        <dbReference type="PROSITE" id="PS51782"/>
    </source>
</evidence>
<protein>
    <submittedName>
        <fullName evidence="2">LysM peptidoglycan-binding domain-containing protein</fullName>
    </submittedName>
</protein>
<dbReference type="AlphaFoldDB" id="A0A7C8LGJ6"/>
<reference evidence="2 3" key="1">
    <citation type="submission" date="2019-12" db="EMBL/GenBank/DDBJ databases">
        <title>Defluviitalea raffinosedens, isolated from a biogas fermenter, genome sequencing and characterization.</title>
        <authorList>
            <person name="Rettenmaier R."/>
            <person name="Schneider M."/>
            <person name="Neuhaus K."/>
            <person name="Liebl W."/>
            <person name="Zverlov V."/>
        </authorList>
    </citation>
    <scope>NUCLEOTIDE SEQUENCE [LARGE SCALE GENOMIC DNA]</scope>
    <source>
        <strain evidence="2 3">249c-K6</strain>
    </source>
</reference>